<dbReference type="RefSeq" id="WP_162662945.1">
    <property type="nucleotide sequence ID" value="NZ_CP048020.1"/>
</dbReference>
<name>A0A6P1XZS6_9SPIR</name>
<organism evidence="1 2">
    <name type="scientific">Treponema vincentii</name>
    <dbReference type="NCBI Taxonomy" id="69710"/>
    <lineage>
        <taxon>Bacteria</taxon>
        <taxon>Pseudomonadati</taxon>
        <taxon>Spirochaetota</taxon>
        <taxon>Spirochaetia</taxon>
        <taxon>Spirochaetales</taxon>
        <taxon>Treponemataceae</taxon>
        <taxon>Treponema</taxon>
    </lineage>
</organism>
<dbReference type="EMBL" id="CP048020">
    <property type="protein sequence ID" value="QHX42784.1"/>
    <property type="molecule type" value="Genomic_DNA"/>
</dbReference>
<accession>A0A6P1XZS6</accession>
<evidence type="ECO:0000313" key="1">
    <source>
        <dbReference type="EMBL" id="QHX42784.1"/>
    </source>
</evidence>
<dbReference type="AlphaFoldDB" id="A0A6P1XZS6"/>
<protein>
    <submittedName>
        <fullName evidence="1">Uncharacterized protein</fullName>
    </submittedName>
</protein>
<dbReference type="KEGG" id="trz:GWP43_04215"/>
<proteinExistence type="predicted"/>
<sequence>MLGHSGRAEADILFSVCFPVCGSFGAGAEKPASDDAGTGKRLEPETGFCTVLTSAATMVKTVQKAAQILT</sequence>
<gene>
    <name evidence="1" type="ORF">GWP43_04215</name>
</gene>
<reference evidence="1 2" key="1">
    <citation type="submission" date="2020-01" db="EMBL/GenBank/DDBJ databases">
        <title>Complete genome sequence of a human oral phylogroup 1 Treponema sp. strain ATCC 700766, originally isolated from periodontitis dental plaque.</title>
        <authorList>
            <person name="Chan Y."/>
            <person name="Huo Y.-B."/>
            <person name="Yu X.-L."/>
            <person name="Zeng H."/>
            <person name="Leung W.-K."/>
            <person name="Watt R.M."/>
        </authorList>
    </citation>
    <scope>NUCLEOTIDE SEQUENCE [LARGE SCALE GENOMIC DNA]</scope>
    <source>
        <strain evidence="1 2">OMZ 804</strain>
    </source>
</reference>
<dbReference type="Proteomes" id="UP000464374">
    <property type="component" value="Chromosome"/>
</dbReference>
<evidence type="ECO:0000313" key="2">
    <source>
        <dbReference type="Proteomes" id="UP000464374"/>
    </source>
</evidence>